<dbReference type="InterPro" id="IPR009057">
    <property type="entry name" value="Homeodomain-like_sf"/>
</dbReference>
<dbReference type="Gene3D" id="1.10.10.60">
    <property type="entry name" value="Homeodomain-like"/>
    <property type="match status" value="2"/>
</dbReference>
<dbReference type="Proteomes" id="UP000183018">
    <property type="component" value="Unassembled WGS sequence"/>
</dbReference>
<dbReference type="OrthoDB" id="110167at2"/>
<keyword evidence="1" id="KW-0805">Transcription regulation</keyword>
<dbReference type="InterPro" id="IPR050204">
    <property type="entry name" value="AraC_XylS_family_regulators"/>
</dbReference>
<protein>
    <submittedName>
        <fullName evidence="6">AraC-type DNA-binding protein</fullName>
    </submittedName>
</protein>
<dbReference type="PANTHER" id="PTHR46796:SF14">
    <property type="entry name" value="TRANSCRIPTIONAL REGULATORY PROTEIN"/>
    <property type="match status" value="1"/>
</dbReference>
<dbReference type="EMBL" id="FORC01000002">
    <property type="protein sequence ID" value="SFI61683.1"/>
    <property type="molecule type" value="Genomic_DNA"/>
</dbReference>
<dbReference type="InterPro" id="IPR018060">
    <property type="entry name" value="HTH_AraC"/>
</dbReference>
<proteinExistence type="predicted"/>
<dbReference type="PRINTS" id="PR00032">
    <property type="entry name" value="HTHARAC"/>
</dbReference>
<dbReference type="SMART" id="SM00342">
    <property type="entry name" value="HTH_ARAC"/>
    <property type="match status" value="1"/>
</dbReference>
<dbReference type="GO" id="GO:0003700">
    <property type="term" value="F:DNA-binding transcription factor activity"/>
    <property type="evidence" value="ECO:0007669"/>
    <property type="project" value="InterPro"/>
</dbReference>
<sequence length="129" mass="14351">MQNEKGAAPINVICIAAGQLRPWQQRVAKQLILDNLDTGISVTALAEACALSRSHFTRKFKESTGVSPQQWLRQQRVQRSKALLASSTMPLVDIAAECGFYDQSHFCRTFMKAEGMTPQTWQQQLQAAA</sequence>
<dbReference type="SUPFAM" id="SSF46689">
    <property type="entry name" value="Homeodomain-like"/>
    <property type="match status" value="2"/>
</dbReference>
<comment type="function">
    <text evidence="4">Regulatory protein of the TOL plasmid xyl operons. XylS activates the xylXYZLTEGFJQKIH operon required for the degradation of toluene, m-xylene and p-xylene.</text>
</comment>
<keyword evidence="7" id="KW-1185">Reference proteome</keyword>
<evidence type="ECO:0000256" key="1">
    <source>
        <dbReference type="ARBA" id="ARBA00023015"/>
    </source>
</evidence>
<evidence type="ECO:0000256" key="4">
    <source>
        <dbReference type="ARBA" id="ARBA00037345"/>
    </source>
</evidence>
<accession>A0A1I3JN61</accession>
<gene>
    <name evidence="6" type="ORF">SAMN05216602_1948</name>
</gene>
<organism evidence="6 7">
    <name type="scientific">Phytopseudomonas argentinensis</name>
    <dbReference type="NCBI Taxonomy" id="289370"/>
    <lineage>
        <taxon>Bacteria</taxon>
        <taxon>Pseudomonadati</taxon>
        <taxon>Pseudomonadota</taxon>
        <taxon>Gammaproteobacteria</taxon>
        <taxon>Pseudomonadales</taxon>
        <taxon>Pseudomonadaceae</taxon>
        <taxon>Phytopseudomonas</taxon>
    </lineage>
</organism>
<dbReference type="RefSeq" id="WP_074882634.1">
    <property type="nucleotide sequence ID" value="NZ_FORC01000002.1"/>
</dbReference>
<evidence type="ECO:0000313" key="6">
    <source>
        <dbReference type="EMBL" id="SFI61683.1"/>
    </source>
</evidence>
<dbReference type="PANTHER" id="PTHR46796">
    <property type="entry name" value="HTH-TYPE TRANSCRIPTIONAL ACTIVATOR RHAS-RELATED"/>
    <property type="match status" value="1"/>
</dbReference>
<dbReference type="GO" id="GO:0043565">
    <property type="term" value="F:sequence-specific DNA binding"/>
    <property type="evidence" value="ECO:0007669"/>
    <property type="project" value="InterPro"/>
</dbReference>
<name>A0A1I3JN61_9GAMM</name>
<dbReference type="InterPro" id="IPR020449">
    <property type="entry name" value="Tscrpt_reg_AraC-type_HTH"/>
</dbReference>
<reference evidence="7" key="1">
    <citation type="submission" date="2016-10" db="EMBL/GenBank/DDBJ databases">
        <authorList>
            <person name="Varghese N."/>
            <person name="Submissions S."/>
        </authorList>
    </citation>
    <scope>NUCLEOTIDE SEQUENCE [LARGE SCALE GENOMIC DNA]</scope>
    <source>
        <strain evidence="7">LMG 22563</strain>
    </source>
</reference>
<dbReference type="PROSITE" id="PS01124">
    <property type="entry name" value="HTH_ARAC_FAMILY_2"/>
    <property type="match status" value="1"/>
</dbReference>
<evidence type="ECO:0000313" key="7">
    <source>
        <dbReference type="Proteomes" id="UP000183018"/>
    </source>
</evidence>
<dbReference type="STRING" id="289370.SAMN05216602_1948"/>
<feature type="domain" description="HTH araC/xylS-type" evidence="5">
    <location>
        <begin position="26"/>
        <end position="124"/>
    </location>
</feature>
<evidence type="ECO:0000256" key="3">
    <source>
        <dbReference type="ARBA" id="ARBA00023163"/>
    </source>
</evidence>
<keyword evidence="3" id="KW-0804">Transcription</keyword>
<dbReference type="AlphaFoldDB" id="A0A1I3JN61"/>
<keyword evidence="2 6" id="KW-0238">DNA-binding</keyword>
<dbReference type="Pfam" id="PF12833">
    <property type="entry name" value="HTH_18"/>
    <property type="match status" value="1"/>
</dbReference>
<evidence type="ECO:0000259" key="5">
    <source>
        <dbReference type="PROSITE" id="PS01124"/>
    </source>
</evidence>
<evidence type="ECO:0000256" key="2">
    <source>
        <dbReference type="ARBA" id="ARBA00023125"/>
    </source>
</evidence>